<sequence length="48" mass="5411">MQNLSRFSITAPIRRSDSLSAASKFQICISLNLSLSFNFYTFSLSYLA</sequence>
<organism evidence="1 2">
    <name type="scientific">Campylobacter rectus RM3267</name>
    <dbReference type="NCBI Taxonomy" id="553218"/>
    <lineage>
        <taxon>Bacteria</taxon>
        <taxon>Pseudomonadati</taxon>
        <taxon>Campylobacterota</taxon>
        <taxon>Epsilonproteobacteria</taxon>
        <taxon>Campylobacterales</taxon>
        <taxon>Campylobacteraceae</taxon>
        <taxon>Campylobacter</taxon>
    </lineage>
</organism>
<evidence type="ECO:0000313" key="2">
    <source>
        <dbReference type="Proteomes" id="UP000003082"/>
    </source>
</evidence>
<gene>
    <name evidence="1" type="ORF">CAMRE0001_1193</name>
</gene>
<protein>
    <submittedName>
        <fullName evidence="1">Uncharacterized protein</fullName>
    </submittedName>
</protein>
<name>B9D0I8_CAMRE</name>
<reference evidence="1 2" key="1">
    <citation type="submission" date="2008-08" db="EMBL/GenBank/DDBJ databases">
        <authorList>
            <person name="Madupu R."/>
            <person name="Durkin A.S."/>
            <person name="Torralba M."/>
            <person name="Methe B."/>
            <person name="Sutton G.G."/>
            <person name="Strausberg R.L."/>
            <person name="Nelson K.E."/>
        </authorList>
    </citation>
    <scope>NUCLEOTIDE SEQUENCE [LARGE SCALE GENOMIC DNA]</scope>
    <source>
        <strain evidence="1 2">RM3267</strain>
    </source>
</reference>
<dbReference type="Proteomes" id="UP000003082">
    <property type="component" value="Unassembled WGS sequence"/>
</dbReference>
<proteinExistence type="predicted"/>
<evidence type="ECO:0000313" key="1">
    <source>
        <dbReference type="EMBL" id="EEF14437.1"/>
    </source>
</evidence>
<dbReference type="EMBL" id="ACFU01000006">
    <property type="protein sequence ID" value="EEF14437.1"/>
    <property type="molecule type" value="Genomic_DNA"/>
</dbReference>
<keyword evidence="2" id="KW-1185">Reference proteome</keyword>
<comment type="caution">
    <text evidence="1">The sequence shown here is derived from an EMBL/GenBank/DDBJ whole genome shotgun (WGS) entry which is preliminary data.</text>
</comment>
<dbReference type="AlphaFoldDB" id="B9D0I8"/>
<dbReference type="STRING" id="553218.CAMRE0001_1193"/>
<accession>B9D0I8</accession>